<evidence type="ECO:0000256" key="1">
    <source>
        <dbReference type="ARBA" id="ARBA00007894"/>
    </source>
</evidence>
<feature type="domain" description="Glutamyl/glutaminyl-tRNA synthetase class Ib catalytic" evidence="9">
    <location>
        <begin position="39"/>
        <end position="173"/>
    </location>
</feature>
<evidence type="ECO:0000256" key="8">
    <source>
        <dbReference type="SAM" id="Phobius"/>
    </source>
</evidence>
<keyword evidence="8" id="KW-0472">Membrane</keyword>
<dbReference type="SUPFAM" id="SSF52374">
    <property type="entry name" value="Nucleotidylyl transferase"/>
    <property type="match status" value="1"/>
</dbReference>
<dbReference type="Proteomes" id="UP000594451">
    <property type="component" value="Chromosome"/>
</dbReference>
<dbReference type="AlphaFoldDB" id="A0A7T0BRJ1"/>
<dbReference type="PANTHER" id="PTHR43311:SF2">
    <property type="entry name" value="GLUTAMATE--TRNA LIGASE, MITOCHONDRIAL-RELATED"/>
    <property type="match status" value="1"/>
</dbReference>
<keyword evidence="8" id="KW-0812">Transmembrane</keyword>
<evidence type="ECO:0000256" key="2">
    <source>
        <dbReference type="ARBA" id="ARBA00022598"/>
    </source>
</evidence>
<dbReference type="InterPro" id="IPR049940">
    <property type="entry name" value="GluQ/Sye"/>
</dbReference>
<dbReference type="InterPro" id="IPR008925">
    <property type="entry name" value="aa_tRNA-synth_I_cd-bd_sf"/>
</dbReference>
<accession>A0A7T0BRJ1</accession>
<dbReference type="PANTHER" id="PTHR43311">
    <property type="entry name" value="GLUTAMATE--TRNA LIGASE"/>
    <property type="match status" value="1"/>
</dbReference>
<evidence type="ECO:0000256" key="6">
    <source>
        <dbReference type="ARBA" id="ARBA00023146"/>
    </source>
</evidence>
<keyword evidence="6 7" id="KW-0030">Aminoacyl-tRNA synthetase</keyword>
<keyword evidence="11" id="KW-1185">Reference proteome</keyword>
<evidence type="ECO:0000313" key="10">
    <source>
        <dbReference type="EMBL" id="QPJ58544.1"/>
    </source>
</evidence>
<name>A0A7T0BRJ1_9BACT</name>
<dbReference type="SUPFAM" id="SSF48163">
    <property type="entry name" value="An anticodon-binding domain of class I aminoacyl-tRNA synthetases"/>
    <property type="match status" value="1"/>
</dbReference>
<dbReference type="GO" id="GO:0000049">
    <property type="term" value="F:tRNA binding"/>
    <property type="evidence" value="ECO:0007669"/>
    <property type="project" value="InterPro"/>
</dbReference>
<dbReference type="GO" id="GO:0006424">
    <property type="term" value="P:glutamyl-tRNA aminoacylation"/>
    <property type="evidence" value="ECO:0007669"/>
    <property type="project" value="TreeGrafter"/>
</dbReference>
<comment type="similarity">
    <text evidence="1">Belongs to the class-I aminoacyl-tRNA synthetase family. Glutamate--tRNA ligase type 1 subfamily.</text>
</comment>
<keyword evidence="8" id="KW-1133">Transmembrane helix</keyword>
<keyword evidence="5 7" id="KW-0648">Protein biosynthesis</keyword>
<dbReference type="KEGG" id="psup:E5P55_01095"/>
<dbReference type="InterPro" id="IPR020058">
    <property type="entry name" value="Glu/Gln-tRNA-synth_Ib_cat-dom"/>
</dbReference>
<evidence type="ECO:0000259" key="9">
    <source>
        <dbReference type="Pfam" id="PF00749"/>
    </source>
</evidence>
<dbReference type="EMBL" id="CP039370">
    <property type="protein sequence ID" value="QPJ58544.1"/>
    <property type="molecule type" value="Genomic_DNA"/>
</dbReference>
<evidence type="ECO:0000256" key="5">
    <source>
        <dbReference type="ARBA" id="ARBA00022917"/>
    </source>
</evidence>
<keyword evidence="3 7" id="KW-0547">Nucleotide-binding</keyword>
<evidence type="ECO:0000256" key="4">
    <source>
        <dbReference type="ARBA" id="ARBA00022840"/>
    </source>
</evidence>
<keyword evidence="2 7" id="KW-0436">Ligase</keyword>
<gene>
    <name evidence="10" type="ORF">E5P55_01095</name>
</gene>
<dbReference type="Pfam" id="PF00749">
    <property type="entry name" value="tRNA-synt_1c"/>
    <property type="match status" value="1"/>
</dbReference>
<dbReference type="InterPro" id="IPR014729">
    <property type="entry name" value="Rossmann-like_a/b/a_fold"/>
</dbReference>
<dbReference type="GO" id="GO:0004818">
    <property type="term" value="F:glutamate-tRNA ligase activity"/>
    <property type="evidence" value="ECO:0007669"/>
    <property type="project" value="TreeGrafter"/>
</dbReference>
<reference evidence="10 11" key="1">
    <citation type="journal article" date="2020" name="Sci. Rep.">
        <title>Morphology, ultrastructure, genomics, and phylogeny of Euplotes vanleeuwenhoeki sp. nov. and its ultra-reduced endosymbiont Candidatus Pinguicoccus supinus sp. nov.</title>
        <authorList>
            <person name="Serra V."/>
            <person name="Gammuto L."/>
            <person name="Nitla V."/>
            <person name="Castelli M."/>
            <person name="Lanzoni O."/>
            <person name="Sassera D."/>
            <person name="Bandi C."/>
            <person name="Sandeep B.V."/>
            <person name="Verni F."/>
            <person name="Modeo L."/>
            <person name="Petroni G."/>
        </authorList>
    </citation>
    <scope>NUCLEOTIDE SEQUENCE [LARGE SCALE GENOMIC DNA]</scope>
    <source>
        <strain evidence="10 11">KKR18_Esm</strain>
    </source>
</reference>
<protein>
    <recommendedName>
        <fullName evidence="9">Glutamyl/glutaminyl-tRNA synthetase class Ib catalytic domain-containing protein</fullName>
    </recommendedName>
</protein>
<sequence>MYLYYLRRLCILGLVSHLIKSKAIVLNLTKFYTKLGYYNFIIYRGDSKPVFNFVNPIDDIDFKISHVIRGEDHIANLEKHTLFFKIFKQLNPQYIHVPLLLNPFNLNKLSKKNKMFSIKRFLERGILEESILNLLFLQGKNIFLNFLTIDQMINFFSLKKIGVKNSTVDIKKLYFLNKKHIQNITNNYYLFRIKNFLKKKKIFQLKSLRENNSLYLILKNNIKQLYIISNLFLNEFLTPKKCSFCFKMLILNTKLISVSKLEINRIDFKNKNFKFIRVFLTGVEVGLPVIVLLKFYNKMRLYNNKTRI</sequence>
<proteinExistence type="inferred from homology"/>
<keyword evidence="4 7" id="KW-0067">ATP-binding</keyword>
<evidence type="ECO:0000256" key="7">
    <source>
        <dbReference type="RuleBase" id="RU363037"/>
    </source>
</evidence>
<dbReference type="GO" id="GO:0005524">
    <property type="term" value="F:ATP binding"/>
    <property type="evidence" value="ECO:0007669"/>
    <property type="project" value="UniProtKB-KW"/>
</dbReference>
<evidence type="ECO:0000313" key="11">
    <source>
        <dbReference type="Proteomes" id="UP000594451"/>
    </source>
</evidence>
<organism evidence="10 11">
    <name type="scientific">Candidatus Pinguicoccus supinus</name>
    <dbReference type="NCBI Taxonomy" id="2529394"/>
    <lineage>
        <taxon>Bacteria</taxon>
        <taxon>Pseudomonadati</taxon>
        <taxon>Verrucomicrobiota</taxon>
        <taxon>Candidatus Pinguicoccus</taxon>
    </lineage>
</organism>
<evidence type="ECO:0000256" key="3">
    <source>
        <dbReference type="ARBA" id="ARBA00022741"/>
    </source>
</evidence>
<dbReference type="Gene3D" id="3.40.50.620">
    <property type="entry name" value="HUPs"/>
    <property type="match status" value="1"/>
</dbReference>
<feature type="transmembrane region" description="Helical" evidence="8">
    <location>
        <begin position="275"/>
        <end position="296"/>
    </location>
</feature>